<evidence type="ECO:0000256" key="2">
    <source>
        <dbReference type="ARBA" id="ARBA00022448"/>
    </source>
</evidence>
<feature type="region of interest" description="Disordered" evidence="6">
    <location>
        <begin position="1"/>
        <end position="20"/>
    </location>
</feature>
<keyword evidence="5 7" id="KW-0472">Membrane</keyword>
<evidence type="ECO:0000256" key="1">
    <source>
        <dbReference type="ARBA" id="ARBA00004141"/>
    </source>
</evidence>
<keyword evidence="10" id="KW-1185">Reference proteome</keyword>
<dbReference type="InterPro" id="IPR011701">
    <property type="entry name" value="MFS"/>
</dbReference>
<comment type="subcellular location">
    <subcellularLocation>
        <location evidence="1">Membrane</location>
        <topology evidence="1">Multi-pass membrane protein</topology>
    </subcellularLocation>
</comment>
<evidence type="ECO:0000256" key="5">
    <source>
        <dbReference type="ARBA" id="ARBA00023136"/>
    </source>
</evidence>
<feature type="transmembrane region" description="Helical" evidence="7">
    <location>
        <begin position="180"/>
        <end position="204"/>
    </location>
</feature>
<gene>
    <name evidence="9" type="ORF">MKK02DRAFT_24561</name>
</gene>
<keyword evidence="4 7" id="KW-1133">Transmembrane helix</keyword>
<name>A0AA38H6R2_9TREE</name>
<protein>
    <submittedName>
        <fullName evidence="9">Major facilitator superfamily domain-containing protein</fullName>
    </submittedName>
</protein>
<dbReference type="InterPro" id="IPR020846">
    <property type="entry name" value="MFS_dom"/>
</dbReference>
<feature type="transmembrane region" description="Helical" evidence="7">
    <location>
        <begin position="445"/>
        <end position="466"/>
    </location>
</feature>
<comment type="caution">
    <text evidence="9">The sequence shown here is derived from an EMBL/GenBank/DDBJ whole genome shotgun (WGS) entry which is preliminary data.</text>
</comment>
<evidence type="ECO:0000259" key="8">
    <source>
        <dbReference type="PROSITE" id="PS50850"/>
    </source>
</evidence>
<dbReference type="PROSITE" id="PS50850">
    <property type="entry name" value="MFS"/>
    <property type="match status" value="1"/>
</dbReference>
<evidence type="ECO:0000313" key="9">
    <source>
        <dbReference type="EMBL" id="KAI9635153.1"/>
    </source>
</evidence>
<feature type="transmembrane region" description="Helical" evidence="7">
    <location>
        <begin position="314"/>
        <end position="338"/>
    </location>
</feature>
<evidence type="ECO:0000256" key="6">
    <source>
        <dbReference type="SAM" id="MobiDB-lite"/>
    </source>
</evidence>
<dbReference type="Pfam" id="PF07690">
    <property type="entry name" value="MFS_1"/>
    <property type="match status" value="1"/>
</dbReference>
<dbReference type="SUPFAM" id="SSF103473">
    <property type="entry name" value="MFS general substrate transporter"/>
    <property type="match status" value="1"/>
</dbReference>
<organism evidence="9 10">
    <name type="scientific">Dioszegia hungarica</name>
    <dbReference type="NCBI Taxonomy" id="4972"/>
    <lineage>
        <taxon>Eukaryota</taxon>
        <taxon>Fungi</taxon>
        <taxon>Dikarya</taxon>
        <taxon>Basidiomycota</taxon>
        <taxon>Agaricomycotina</taxon>
        <taxon>Tremellomycetes</taxon>
        <taxon>Tremellales</taxon>
        <taxon>Bulleribasidiaceae</taxon>
        <taxon>Dioszegia</taxon>
    </lineage>
</organism>
<accession>A0AA38H6R2</accession>
<keyword evidence="2" id="KW-0813">Transport</keyword>
<proteinExistence type="predicted"/>
<evidence type="ECO:0000313" key="10">
    <source>
        <dbReference type="Proteomes" id="UP001164286"/>
    </source>
</evidence>
<dbReference type="PANTHER" id="PTHR43791:SF63">
    <property type="entry name" value="HIGH AFFINITY CYSTEINE TRANSPORTER"/>
    <property type="match status" value="1"/>
</dbReference>
<feature type="transmembrane region" description="Helical" evidence="7">
    <location>
        <begin position="350"/>
        <end position="370"/>
    </location>
</feature>
<feature type="transmembrane region" description="Helical" evidence="7">
    <location>
        <begin position="284"/>
        <end position="302"/>
    </location>
</feature>
<sequence>MDDKLATEHLERQNSDDMEKREEHLVADAAGHYVDPTVTISPEENKRLRRLIYKNLLPVMCVAYITQSLDKGTLGTSAIMGWQTHVGAVGQDYALTSTMLWIGIIIGEPIVNQFVRRLPVAKVLGYSMVVWSALVFGLAFSLSIPPVFAIRALLGFAESSFGPCLVAITVQWFTAEEQTLITTVWQAMFGVAGVVSNLLAYAFYHIPGRNPLYSWQYMNITIAVISTIASGIVVWKLPDTPLQVKWATEADKVLLVERVRKNDQGIKQKVWKKDQAREAWTDPFTWLLFTMMFFQTLVVGGLNTFNSILINTAFGFDVLTALLVSIPLSLFQVCLYFLIGYLGTKLKQTIYVMVGFTCVNILGTVVLITVAPNGQTRGGLLVAFYLMQSFQSVNPSMYAMLSRNVAGQTKKSIVYALFFVGWAGGNAIGPQIFQKIWEPRYFNSLYIHLALYGAFIINVLTMRWLLSSRNKARDRALQGGENKHQNAFDDLTDMQNQEFRYSY</sequence>
<feature type="transmembrane region" description="Helical" evidence="7">
    <location>
        <begin position="123"/>
        <end position="142"/>
    </location>
</feature>
<dbReference type="RefSeq" id="XP_052944930.1">
    <property type="nucleotide sequence ID" value="XM_053086907.1"/>
</dbReference>
<dbReference type="InterPro" id="IPR036259">
    <property type="entry name" value="MFS_trans_sf"/>
</dbReference>
<evidence type="ECO:0000256" key="4">
    <source>
        <dbReference type="ARBA" id="ARBA00022989"/>
    </source>
</evidence>
<evidence type="ECO:0000256" key="3">
    <source>
        <dbReference type="ARBA" id="ARBA00022692"/>
    </source>
</evidence>
<dbReference type="Gene3D" id="1.20.1250.20">
    <property type="entry name" value="MFS general substrate transporter like domains"/>
    <property type="match status" value="2"/>
</dbReference>
<feature type="transmembrane region" description="Helical" evidence="7">
    <location>
        <begin position="148"/>
        <end position="168"/>
    </location>
</feature>
<evidence type="ECO:0000256" key="7">
    <source>
        <dbReference type="SAM" id="Phobius"/>
    </source>
</evidence>
<dbReference type="AlphaFoldDB" id="A0AA38H6R2"/>
<dbReference type="GeneID" id="77726108"/>
<feature type="transmembrane region" description="Helical" evidence="7">
    <location>
        <begin position="413"/>
        <end position="433"/>
    </location>
</feature>
<dbReference type="GO" id="GO:0016020">
    <property type="term" value="C:membrane"/>
    <property type="evidence" value="ECO:0007669"/>
    <property type="project" value="UniProtKB-SubCell"/>
</dbReference>
<feature type="transmembrane region" description="Helical" evidence="7">
    <location>
        <begin position="216"/>
        <end position="235"/>
    </location>
</feature>
<keyword evidence="3 7" id="KW-0812">Transmembrane</keyword>
<dbReference type="GO" id="GO:0033229">
    <property type="term" value="F:cysteine transmembrane transporter activity"/>
    <property type="evidence" value="ECO:0007669"/>
    <property type="project" value="TreeGrafter"/>
</dbReference>
<dbReference type="EMBL" id="JAKWFO010000005">
    <property type="protein sequence ID" value="KAI9635153.1"/>
    <property type="molecule type" value="Genomic_DNA"/>
</dbReference>
<dbReference type="PANTHER" id="PTHR43791">
    <property type="entry name" value="PERMEASE-RELATED"/>
    <property type="match status" value="1"/>
</dbReference>
<feature type="domain" description="Major facilitator superfamily (MFS) profile" evidence="8">
    <location>
        <begin position="56"/>
        <end position="471"/>
    </location>
</feature>
<dbReference type="Proteomes" id="UP001164286">
    <property type="component" value="Unassembled WGS sequence"/>
</dbReference>
<reference evidence="9" key="1">
    <citation type="journal article" date="2022" name="G3 (Bethesda)">
        <title>High quality genome of the basidiomycete yeast Dioszegia hungarica PDD-24b-2 isolated from cloud water.</title>
        <authorList>
            <person name="Jarrige D."/>
            <person name="Haridas S."/>
            <person name="Bleykasten-Grosshans C."/>
            <person name="Joly M."/>
            <person name="Nadalig T."/>
            <person name="Sancelme M."/>
            <person name="Vuilleumier S."/>
            <person name="Grigoriev I.V."/>
            <person name="Amato P."/>
            <person name="Bringel F."/>
        </authorList>
    </citation>
    <scope>NUCLEOTIDE SEQUENCE</scope>
    <source>
        <strain evidence="9">PDD-24b-2</strain>
    </source>
</reference>